<evidence type="ECO:0000256" key="1">
    <source>
        <dbReference type="SAM" id="MobiDB-lite"/>
    </source>
</evidence>
<gene>
    <name evidence="2" type="ORF">H9870_01205</name>
</gene>
<protein>
    <submittedName>
        <fullName evidence="2">Uncharacterized protein</fullName>
    </submittedName>
</protein>
<feature type="region of interest" description="Disordered" evidence="1">
    <location>
        <begin position="362"/>
        <end position="431"/>
    </location>
</feature>
<accession>A0A9D1RL11</accession>
<proteinExistence type="predicted"/>
<name>A0A9D1RL11_9CORY</name>
<dbReference type="EMBL" id="DXGC01000011">
    <property type="protein sequence ID" value="HIW90276.1"/>
    <property type="molecule type" value="Genomic_DNA"/>
</dbReference>
<organism evidence="2 3">
    <name type="scientific">Candidatus Corynebacterium avicola</name>
    <dbReference type="NCBI Taxonomy" id="2838527"/>
    <lineage>
        <taxon>Bacteria</taxon>
        <taxon>Bacillati</taxon>
        <taxon>Actinomycetota</taxon>
        <taxon>Actinomycetes</taxon>
        <taxon>Mycobacteriales</taxon>
        <taxon>Corynebacteriaceae</taxon>
        <taxon>Corynebacterium</taxon>
    </lineage>
</organism>
<reference evidence="2" key="2">
    <citation type="submission" date="2021-04" db="EMBL/GenBank/DDBJ databases">
        <authorList>
            <person name="Gilroy R."/>
        </authorList>
    </citation>
    <scope>NUCLEOTIDE SEQUENCE</scope>
    <source>
        <strain evidence="2">CHK32-1732</strain>
    </source>
</reference>
<evidence type="ECO:0000313" key="3">
    <source>
        <dbReference type="Proteomes" id="UP000824190"/>
    </source>
</evidence>
<sequence>MAVTSDFLISWLDLPVDRADLTEALAGLRRGPDGSPVMDPVANWLIDTADPDRDQSEVAGTELPDPTDALSAAARLIGRVQLLDHANQAENHQRLEKGSLPRPSFKILSEASDLVSLARDHVDTLGPDLSHALEAASAAAQAAHTLEPVSTASRKMLREAVDAMSADRPAPRRWLVWSFEALARRTVTAGRPDIWQEEVGYLISRCTAGGGGCPPDLAQAVAAFASMVVASDPRWERAERTSDQAEMLLDLASVPTEGADGERLRLALAYFRNPDLQTDPEAGPWIDNVDRKVLDLVGRLDENGVNSTIADCGNMILSVGLPPERVIRSLQEWGAAAQRRDMLDLSVASSIDDVIRKLHEVAGDTEDTADTADTAEIQDPGETGDAEDGQNTEVTPDAARTPWTPDLADSPHRPSEPVLPGKPQGVPTGLYSDDFNVRAQALADARGGWAFNGVLSSDDREFQAAVTACAEMYERGVHDDTEVVREQSVIYARRIISGFHRRGDTQECDRWCRKVIDETAHLSTPRCVRARFLALWDLAMTSDNEQERARALSDVGSALNNNYSDYAACYGAMLTRQRAAEMPPGPERVVEKVRALDQMVFAEPLDEWEETDWRGLILANAPEIINDARQVGDAAAMVHCASVFLDWLEEPVRGGNLHVLNYQVRRQLQVIPADPAQTGARVVERRDALVARATAVLDAAEPLPRAFAGAADRFAGEADRWRADHSHNLSAARTAVTEATRILPDLEGEQDTEFDSGGFLAEEVRNLMNDIMETDDATALVMATIIYLESGVYRYDDIGWSMVGGLVNAGADPAAFITCRDRDLVLELYSLLEPLVDEGRDGASIPGFRRMSKAASRRAKGMFRRR</sequence>
<comment type="caution">
    <text evidence="2">The sequence shown here is derived from an EMBL/GenBank/DDBJ whole genome shotgun (WGS) entry which is preliminary data.</text>
</comment>
<reference evidence="2" key="1">
    <citation type="journal article" date="2021" name="PeerJ">
        <title>Extensive microbial diversity within the chicken gut microbiome revealed by metagenomics and culture.</title>
        <authorList>
            <person name="Gilroy R."/>
            <person name="Ravi A."/>
            <person name="Getino M."/>
            <person name="Pursley I."/>
            <person name="Horton D.L."/>
            <person name="Alikhan N.F."/>
            <person name="Baker D."/>
            <person name="Gharbi K."/>
            <person name="Hall N."/>
            <person name="Watson M."/>
            <person name="Adriaenssens E.M."/>
            <person name="Foster-Nyarko E."/>
            <person name="Jarju S."/>
            <person name="Secka A."/>
            <person name="Antonio M."/>
            <person name="Oren A."/>
            <person name="Chaudhuri R.R."/>
            <person name="La Ragione R."/>
            <person name="Hildebrand F."/>
            <person name="Pallen M.J."/>
        </authorList>
    </citation>
    <scope>NUCLEOTIDE SEQUENCE</scope>
    <source>
        <strain evidence="2">CHK32-1732</strain>
    </source>
</reference>
<dbReference type="AlphaFoldDB" id="A0A9D1RL11"/>
<dbReference type="Proteomes" id="UP000824190">
    <property type="component" value="Unassembled WGS sequence"/>
</dbReference>
<evidence type="ECO:0000313" key="2">
    <source>
        <dbReference type="EMBL" id="HIW90276.1"/>
    </source>
</evidence>